<dbReference type="PROSITE" id="PS51270">
    <property type="entry name" value="ZF_CTCHY"/>
    <property type="match status" value="1"/>
</dbReference>
<evidence type="ECO:0000259" key="6">
    <source>
        <dbReference type="PROSITE" id="PS50089"/>
    </source>
</evidence>
<evidence type="ECO:0000256" key="3">
    <source>
        <dbReference type="ARBA" id="ARBA00022833"/>
    </source>
</evidence>
<reference evidence="9 10" key="1">
    <citation type="submission" date="2016-03" db="EMBL/GenBank/DDBJ databases">
        <title>How can Kluyveromyces marxianus grow so fast - potential evolutionary course in Saccharomyces Complex revealed by comparative genomics.</title>
        <authorList>
            <person name="Mo W."/>
            <person name="Lu W."/>
            <person name="Yang X."/>
            <person name="Qi J."/>
            <person name="Lv H."/>
        </authorList>
    </citation>
    <scope>NUCLEOTIDE SEQUENCE [LARGE SCALE GENOMIC DNA]</scope>
    <source>
        <strain evidence="9 10">FIM1</strain>
    </source>
</reference>
<dbReference type="SUPFAM" id="SSF161245">
    <property type="entry name" value="Zinc hairpin stack"/>
    <property type="match status" value="1"/>
</dbReference>
<feature type="compositionally biased region" description="Low complexity" evidence="5">
    <location>
        <begin position="215"/>
        <end position="226"/>
    </location>
</feature>
<dbReference type="PROSITE" id="PS51266">
    <property type="entry name" value="ZF_CHY"/>
    <property type="match status" value="1"/>
</dbReference>
<dbReference type="SUPFAM" id="SSF57850">
    <property type="entry name" value="RING/U-box"/>
    <property type="match status" value="1"/>
</dbReference>
<evidence type="ECO:0000256" key="5">
    <source>
        <dbReference type="SAM" id="MobiDB-lite"/>
    </source>
</evidence>
<keyword evidence="2 4" id="KW-0863">Zinc-finger</keyword>
<dbReference type="Pfam" id="PF05495">
    <property type="entry name" value="zf-CHY"/>
    <property type="match status" value="1"/>
</dbReference>
<feature type="domain" description="CHY-type" evidence="7">
    <location>
        <begin position="247"/>
        <end position="315"/>
    </location>
</feature>
<dbReference type="InterPro" id="IPR017921">
    <property type="entry name" value="Znf_CTCHY"/>
</dbReference>
<evidence type="ECO:0008006" key="11">
    <source>
        <dbReference type="Google" id="ProtNLM"/>
    </source>
</evidence>
<name>A0ABX6EZS3_KLUMA</name>
<evidence type="ECO:0000313" key="10">
    <source>
        <dbReference type="Proteomes" id="UP000422736"/>
    </source>
</evidence>
<dbReference type="InterPro" id="IPR001841">
    <property type="entry name" value="Znf_RING"/>
</dbReference>
<sequence>MSESSDEDSDWEALGRGFPDLSRLSLKFQWDTFMSELQQGTSLSGALDRLQTLKAKWDTMVLNLPLYAERKSEDEEGGEALGEAQDGEGKEENKLRSGSTNSGVSGAISRIWASSRWNCGHVVETDPTVVTKIHANGHLLYTNDLVMPMDKEYTELTHWDQRFNEDEDALRSRIIKIRSLTDLTDEQKASMIQTLMMKHSTVPGLAMGDHHEETAGATAESGAQQQLPSYNFEPPEPTEEDKRDVYQSPGVKGCPHYQRNCKLLCSQCNKWVPCRICHDEAIEDHQFQRNATQWVLCTNCFHHQSPSSHCEECGIEFAMYYCPICVLYDNDESKDIYHCDKCGICRLGLGLGQDFFHCDQCNACLSIELLGNHKCIENSTKSDCPICHEYMFTSTMAVVYMDPCGHAIHQHCFDEYVKHSYKCPNCSVSVINMEREFRILSQEIQEYRLPEPYCYWKCKVHCNDCRKKSMVDYHILGLCCQHCGSYNTRQVDLIKPEDAPATSGTSGTATSTTTGTTTTTTSTTTSTTTGTSTSTSTSTSSGADSHGSTPRDLRPRNSTVSSFHPDRNEELQQLRDELLHSNFQRETVSSHWALDQNRLRHMDEYLRAMVESSSADADADAANGNGGDPDDNIGFAARIKNFIATQTPDSSTLPQLSQAFAAFLGSTHQGLSSSDEDD</sequence>
<keyword evidence="10" id="KW-1185">Reference proteome</keyword>
<dbReference type="CDD" id="cd16464">
    <property type="entry name" value="RING-H2_Pirh2-like"/>
    <property type="match status" value="1"/>
</dbReference>
<dbReference type="PROSITE" id="PS50089">
    <property type="entry name" value="ZF_RING_2"/>
    <property type="match status" value="1"/>
</dbReference>
<feature type="domain" description="CTCHY-type" evidence="8">
    <location>
        <begin position="317"/>
        <end position="383"/>
    </location>
</feature>
<evidence type="ECO:0000256" key="2">
    <source>
        <dbReference type="ARBA" id="ARBA00022771"/>
    </source>
</evidence>
<dbReference type="Pfam" id="PF13639">
    <property type="entry name" value="zf-RING_2"/>
    <property type="match status" value="1"/>
</dbReference>
<organism evidence="9 10">
    <name type="scientific">Kluyveromyces marxianus</name>
    <name type="common">Yeast</name>
    <name type="synonym">Candida kefyr</name>
    <dbReference type="NCBI Taxonomy" id="4911"/>
    <lineage>
        <taxon>Eukaryota</taxon>
        <taxon>Fungi</taxon>
        <taxon>Dikarya</taxon>
        <taxon>Ascomycota</taxon>
        <taxon>Saccharomycotina</taxon>
        <taxon>Saccharomycetes</taxon>
        <taxon>Saccharomycetales</taxon>
        <taxon>Saccharomycetaceae</taxon>
        <taxon>Kluyveromyces</taxon>
    </lineage>
</organism>
<feature type="region of interest" description="Disordered" evidence="5">
    <location>
        <begin position="72"/>
        <end position="104"/>
    </location>
</feature>
<dbReference type="InterPro" id="IPR039512">
    <property type="entry name" value="RCHY1_zinc-ribbon"/>
</dbReference>
<feature type="compositionally biased region" description="Low complexity" evidence="5">
    <location>
        <begin position="501"/>
        <end position="548"/>
    </location>
</feature>
<gene>
    <name evidence="9" type="ORF">FIM1_3963</name>
</gene>
<dbReference type="PANTHER" id="PTHR21319">
    <property type="entry name" value="RING FINGER AND CHY ZINC FINGER DOMAIN-CONTAINING PROTEIN 1"/>
    <property type="match status" value="1"/>
</dbReference>
<keyword evidence="1" id="KW-0479">Metal-binding</keyword>
<evidence type="ECO:0000256" key="4">
    <source>
        <dbReference type="PROSITE-ProRule" id="PRU00601"/>
    </source>
</evidence>
<dbReference type="Pfam" id="PF14599">
    <property type="entry name" value="zinc_ribbon_6"/>
    <property type="match status" value="1"/>
</dbReference>
<protein>
    <recommendedName>
        <fullName evidence="11">RING finger protein C2F3.16</fullName>
    </recommendedName>
</protein>
<dbReference type="Proteomes" id="UP000422736">
    <property type="component" value="Chromosome 6"/>
</dbReference>
<dbReference type="InterPro" id="IPR037275">
    <property type="entry name" value="Znf_CTCHY_sf"/>
</dbReference>
<evidence type="ECO:0000259" key="7">
    <source>
        <dbReference type="PROSITE" id="PS51266"/>
    </source>
</evidence>
<dbReference type="SUPFAM" id="SSF161219">
    <property type="entry name" value="CHY zinc finger-like"/>
    <property type="match status" value="1"/>
</dbReference>
<dbReference type="EMBL" id="CP015059">
    <property type="protein sequence ID" value="QGN17232.1"/>
    <property type="molecule type" value="Genomic_DNA"/>
</dbReference>
<dbReference type="InterPro" id="IPR013083">
    <property type="entry name" value="Znf_RING/FYVE/PHD"/>
</dbReference>
<dbReference type="InterPro" id="IPR037274">
    <property type="entry name" value="Znf_CHY_sf"/>
</dbReference>
<evidence type="ECO:0000259" key="8">
    <source>
        <dbReference type="PROSITE" id="PS51270"/>
    </source>
</evidence>
<proteinExistence type="predicted"/>
<evidence type="ECO:0000256" key="1">
    <source>
        <dbReference type="ARBA" id="ARBA00022723"/>
    </source>
</evidence>
<dbReference type="Gene3D" id="2.20.28.10">
    <property type="match status" value="1"/>
</dbReference>
<reference evidence="9 10" key="2">
    <citation type="submission" date="2019-11" db="EMBL/GenBank/DDBJ databases">
        <authorList>
            <person name="Lu H."/>
        </authorList>
    </citation>
    <scope>NUCLEOTIDE SEQUENCE [LARGE SCALE GENOMIC DNA]</scope>
    <source>
        <strain evidence="9 10">FIM1</strain>
    </source>
</reference>
<feature type="region of interest" description="Disordered" evidence="5">
    <location>
        <begin position="497"/>
        <end position="566"/>
    </location>
</feature>
<keyword evidence="3" id="KW-0862">Zinc</keyword>
<dbReference type="Gene3D" id="3.30.40.10">
    <property type="entry name" value="Zinc/RING finger domain, C3HC4 (zinc finger)"/>
    <property type="match status" value="1"/>
</dbReference>
<dbReference type="SMART" id="SM00184">
    <property type="entry name" value="RING"/>
    <property type="match status" value="1"/>
</dbReference>
<evidence type="ECO:0000313" key="9">
    <source>
        <dbReference type="EMBL" id="QGN17232.1"/>
    </source>
</evidence>
<feature type="domain" description="RING-type" evidence="6">
    <location>
        <begin position="384"/>
        <end position="427"/>
    </location>
</feature>
<accession>A0ABX6EZS3</accession>
<dbReference type="InterPro" id="IPR008913">
    <property type="entry name" value="Znf_CHY"/>
</dbReference>
<dbReference type="PANTHER" id="PTHR21319:SF0">
    <property type="entry name" value="AND RING FINGER DOMAIN PROTEIN, PUTATIVE (AFU_ORTHOLOGUE AFUA_1G08900)-RELATED"/>
    <property type="match status" value="1"/>
</dbReference>
<feature type="region of interest" description="Disordered" evidence="5">
    <location>
        <begin position="204"/>
        <end position="245"/>
    </location>
</feature>